<proteinExistence type="predicted"/>
<gene>
    <name evidence="3" type="ORF">MTER_16900</name>
</gene>
<dbReference type="AlphaFoldDB" id="A0AAD1HWY3"/>
<dbReference type="InterPro" id="IPR025736">
    <property type="entry name" value="PucR_C-HTH_dom"/>
</dbReference>
<evidence type="ECO:0000313" key="3">
    <source>
        <dbReference type="EMBL" id="BBX22279.1"/>
    </source>
</evidence>
<feature type="domain" description="RsbT co-antagonist protein RsbRD N-terminal" evidence="2">
    <location>
        <begin position="43"/>
        <end position="170"/>
    </location>
</feature>
<dbReference type="InterPro" id="IPR051448">
    <property type="entry name" value="CdaR-like_regulators"/>
</dbReference>
<dbReference type="Pfam" id="PF14361">
    <property type="entry name" value="RsbRD_N"/>
    <property type="match status" value="1"/>
</dbReference>
<organism evidence="3 4">
    <name type="scientific">Mycolicibacter terrae</name>
    <dbReference type="NCBI Taxonomy" id="1788"/>
    <lineage>
        <taxon>Bacteria</taxon>
        <taxon>Bacillati</taxon>
        <taxon>Actinomycetota</taxon>
        <taxon>Actinomycetes</taxon>
        <taxon>Mycobacteriales</taxon>
        <taxon>Mycobacteriaceae</taxon>
        <taxon>Mycolicibacter</taxon>
    </lineage>
</organism>
<keyword evidence="4" id="KW-1185">Reference proteome</keyword>
<reference evidence="3 4" key="1">
    <citation type="journal article" date="2019" name="Emerg. Microbes Infect.">
        <title>Comprehensive subspecies identification of 175 nontuberculous mycobacteria species based on 7547 genomic profiles.</title>
        <authorList>
            <person name="Matsumoto Y."/>
            <person name="Kinjo T."/>
            <person name="Motooka D."/>
            <person name="Nabeya D."/>
            <person name="Jung N."/>
            <person name="Uechi K."/>
            <person name="Horii T."/>
            <person name="Iida T."/>
            <person name="Fujita J."/>
            <person name="Nakamura S."/>
        </authorList>
    </citation>
    <scope>NUCLEOTIDE SEQUENCE [LARGE SCALE GENOMIC DNA]</scope>
    <source>
        <strain evidence="3 4">JCM 12143</strain>
    </source>
</reference>
<evidence type="ECO:0000313" key="4">
    <source>
        <dbReference type="Proteomes" id="UP000467636"/>
    </source>
</evidence>
<evidence type="ECO:0000259" key="2">
    <source>
        <dbReference type="Pfam" id="PF14361"/>
    </source>
</evidence>
<dbReference type="Gene3D" id="1.10.10.2840">
    <property type="entry name" value="PucR C-terminal helix-turn-helix domain"/>
    <property type="match status" value="1"/>
</dbReference>
<accession>A0AAD1HWY3</accession>
<protein>
    <submittedName>
        <fullName evidence="3">PucR family transcriptional regulator</fullName>
    </submittedName>
</protein>
<dbReference type="InterPro" id="IPR025751">
    <property type="entry name" value="RsbRD_N_dom"/>
</dbReference>
<dbReference type="Proteomes" id="UP000467636">
    <property type="component" value="Chromosome"/>
</dbReference>
<dbReference type="EMBL" id="AP022564">
    <property type="protein sequence ID" value="BBX22279.1"/>
    <property type="molecule type" value="Genomic_DNA"/>
</dbReference>
<name>A0AAD1HWY3_9MYCO</name>
<sequence length="399" mass="42621">MTGHLVVDVAALSGAVGGSDCSPLTLSQDSPAPLIDALLRRVPDVAAMTREAIVGELPVYAVLEPTVLERDLARSIECCLRSGNGGCAMIDDVKCDEPAVIGATRVRQGISVDEMLREWRIAVGMVISHAQLLSRNLGIADAAVLAFVQAALTWSDLAMVAASDAYRRTEVACRFAEEKRASFVRDVLLGTISGAELAIQADAHGLDPAGSYVAIRALLMPGMSRRKLEWALGFHGASQRTSGLCAVVDGCVAGFLSERPSGELDVVAGAGPAVPLDEMAASYRLATRALITAQKFGMRGVQDISSVGLRAATVADPEVGKAMRTRYVGPLRDSGSAQELLTTIDAYLACGMNVERTAKQLYVHQNTVRYRLARFEELSGCDMHNVEDLFGIWWALKCR</sequence>
<dbReference type="InterPro" id="IPR042070">
    <property type="entry name" value="PucR_C-HTH_sf"/>
</dbReference>
<dbReference type="Pfam" id="PF13556">
    <property type="entry name" value="HTH_30"/>
    <property type="match status" value="1"/>
</dbReference>
<dbReference type="PANTHER" id="PTHR33744:SF7">
    <property type="entry name" value="PUCR FAMILY TRANSCRIPTIONAL REGULATOR"/>
    <property type="match status" value="1"/>
</dbReference>
<dbReference type="PANTHER" id="PTHR33744">
    <property type="entry name" value="CARBOHYDRATE DIACID REGULATOR"/>
    <property type="match status" value="1"/>
</dbReference>
<feature type="domain" description="PucR C-terminal helix-turn-helix" evidence="1">
    <location>
        <begin position="340"/>
        <end position="397"/>
    </location>
</feature>
<evidence type="ECO:0000259" key="1">
    <source>
        <dbReference type="Pfam" id="PF13556"/>
    </source>
</evidence>